<keyword evidence="1" id="KW-0418">Kinase</keyword>
<dbReference type="InterPro" id="IPR027417">
    <property type="entry name" value="P-loop_NTPase"/>
</dbReference>
<dbReference type="SUPFAM" id="SSF52540">
    <property type="entry name" value="P-loop containing nucleoside triphosphate hydrolases"/>
    <property type="match status" value="1"/>
</dbReference>
<protein>
    <submittedName>
        <fullName evidence="1">Cytidylate kinase-like family protein</fullName>
    </submittedName>
</protein>
<keyword evidence="1" id="KW-0808">Transferase</keyword>
<comment type="caution">
    <text evidence="1">The sequence shown here is derived from an EMBL/GenBank/DDBJ whole genome shotgun (WGS) entry which is preliminary data.</text>
</comment>
<accession>A0A928GIS8</accession>
<sequence length="211" mass="24522">MNKNEKFVITINREVGSGGRTVGSILAEKLGVKYCDKAVIEGLTQKFGLSPERIEEIKAQKKSWWNEINNYYQTLVSSANKPMDAEVVIDSEKMFETEKHILQELAVQESCVIAGRSGFMVFRQWPNHLNIFIQASMDHRIKRIMSRRNVTLEKAREIIEKVDTTREAYIKKYEDTTRYDTRNYDLVISMDDLSEEDAAELIIDYINRTNK</sequence>
<proteinExistence type="predicted"/>
<dbReference type="Gene3D" id="3.40.50.300">
    <property type="entry name" value="P-loop containing nucleotide triphosphate hydrolases"/>
    <property type="match status" value="1"/>
</dbReference>
<reference evidence="1" key="1">
    <citation type="submission" date="2019-04" db="EMBL/GenBank/DDBJ databases">
        <title>Evolution of Biomass-Degrading Anaerobic Consortia Revealed by Metagenomics.</title>
        <authorList>
            <person name="Peng X."/>
        </authorList>
    </citation>
    <scope>NUCLEOTIDE SEQUENCE</scope>
    <source>
        <strain evidence="1">SIG141</strain>
    </source>
</reference>
<dbReference type="GO" id="GO:0016301">
    <property type="term" value="F:kinase activity"/>
    <property type="evidence" value="ECO:0007669"/>
    <property type="project" value="UniProtKB-KW"/>
</dbReference>
<dbReference type="Proteomes" id="UP000763088">
    <property type="component" value="Unassembled WGS sequence"/>
</dbReference>
<gene>
    <name evidence="1" type="ORF">E7102_07505</name>
</gene>
<evidence type="ECO:0000313" key="2">
    <source>
        <dbReference type="Proteomes" id="UP000763088"/>
    </source>
</evidence>
<dbReference type="EMBL" id="SUYD01000008">
    <property type="protein sequence ID" value="MBE6266298.1"/>
    <property type="molecule type" value="Genomic_DNA"/>
</dbReference>
<dbReference type="AlphaFoldDB" id="A0A928GIS8"/>
<dbReference type="Pfam" id="PF13189">
    <property type="entry name" value="Cytidylate_kin2"/>
    <property type="match status" value="1"/>
</dbReference>
<organism evidence="1 2">
    <name type="scientific">Xylanibacter ruminicola</name>
    <name type="common">Prevotella ruminicola</name>
    <dbReference type="NCBI Taxonomy" id="839"/>
    <lineage>
        <taxon>Bacteria</taxon>
        <taxon>Pseudomonadati</taxon>
        <taxon>Bacteroidota</taxon>
        <taxon>Bacteroidia</taxon>
        <taxon>Bacteroidales</taxon>
        <taxon>Prevotellaceae</taxon>
        <taxon>Xylanibacter</taxon>
    </lineage>
</organism>
<evidence type="ECO:0000313" key="1">
    <source>
        <dbReference type="EMBL" id="MBE6266298.1"/>
    </source>
</evidence>
<name>A0A928GIS8_XYLRU</name>